<reference evidence="1 2" key="1">
    <citation type="journal article" date="2020" name="IScience">
        <title>Genome Sequencing of the Endangered Kingdonia uniflora (Circaeasteraceae, Ranunculales) Reveals Potential Mechanisms of Evolutionary Specialization.</title>
        <authorList>
            <person name="Sun Y."/>
            <person name="Deng T."/>
            <person name="Zhang A."/>
            <person name="Moore M.J."/>
            <person name="Landis J.B."/>
            <person name="Lin N."/>
            <person name="Zhang H."/>
            <person name="Zhang X."/>
            <person name="Huang J."/>
            <person name="Zhang X."/>
            <person name="Sun H."/>
            <person name="Wang H."/>
        </authorList>
    </citation>
    <scope>NUCLEOTIDE SEQUENCE [LARGE SCALE GENOMIC DNA]</scope>
    <source>
        <strain evidence="1">TB1705</strain>
        <tissue evidence="1">Leaf</tissue>
    </source>
</reference>
<dbReference type="OrthoDB" id="185373at2759"/>
<proteinExistence type="predicted"/>
<organism evidence="1 2">
    <name type="scientific">Kingdonia uniflora</name>
    <dbReference type="NCBI Taxonomy" id="39325"/>
    <lineage>
        <taxon>Eukaryota</taxon>
        <taxon>Viridiplantae</taxon>
        <taxon>Streptophyta</taxon>
        <taxon>Embryophyta</taxon>
        <taxon>Tracheophyta</taxon>
        <taxon>Spermatophyta</taxon>
        <taxon>Magnoliopsida</taxon>
        <taxon>Ranunculales</taxon>
        <taxon>Circaeasteraceae</taxon>
        <taxon>Kingdonia</taxon>
    </lineage>
</organism>
<dbReference type="Proteomes" id="UP000541444">
    <property type="component" value="Unassembled WGS sequence"/>
</dbReference>
<dbReference type="AlphaFoldDB" id="A0A7J7L543"/>
<sequence>MLAGVITYGIILNGLYNKCELFSEGKEIWSRMEMGGVATDIQCYTIDIVHENIWV</sequence>
<accession>A0A7J7L543</accession>
<evidence type="ECO:0000313" key="1">
    <source>
        <dbReference type="EMBL" id="KAF6137692.1"/>
    </source>
</evidence>
<evidence type="ECO:0000313" key="2">
    <source>
        <dbReference type="Proteomes" id="UP000541444"/>
    </source>
</evidence>
<gene>
    <name evidence="1" type="ORF">GIB67_023626</name>
</gene>
<name>A0A7J7L543_9MAGN</name>
<keyword evidence="2" id="KW-1185">Reference proteome</keyword>
<comment type="caution">
    <text evidence="1">The sequence shown here is derived from an EMBL/GenBank/DDBJ whole genome shotgun (WGS) entry which is preliminary data.</text>
</comment>
<dbReference type="EMBL" id="JACGCM010002630">
    <property type="protein sequence ID" value="KAF6137692.1"/>
    <property type="molecule type" value="Genomic_DNA"/>
</dbReference>
<protein>
    <submittedName>
        <fullName evidence="1">Uncharacterized protein</fullName>
    </submittedName>
</protein>